<evidence type="ECO:0000256" key="16">
    <source>
        <dbReference type="HAMAP-Rule" id="MF_00037"/>
    </source>
</evidence>
<dbReference type="UniPathway" id="UPA00219"/>
<dbReference type="GO" id="GO:0071555">
    <property type="term" value="P:cell wall organization"/>
    <property type="evidence" value="ECO:0007669"/>
    <property type="project" value="UniProtKB-KW"/>
</dbReference>
<evidence type="ECO:0000256" key="11">
    <source>
        <dbReference type="ARBA" id="ARBA00022984"/>
    </source>
</evidence>
<dbReference type="HAMAP" id="MF_00037">
    <property type="entry name" value="MurB"/>
    <property type="match status" value="1"/>
</dbReference>
<name>A0A7W8H7D9_9FIRM</name>
<keyword evidence="12 16" id="KW-0560">Oxidoreductase</keyword>
<feature type="active site" description="Proton donor" evidence="16">
    <location>
        <position position="231"/>
    </location>
</feature>
<evidence type="ECO:0000259" key="17">
    <source>
        <dbReference type="PROSITE" id="PS51387"/>
    </source>
</evidence>
<evidence type="ECO:0000256" key="2">
    <source>
        <dbReference type="ARBA" id="ARBA00003921"/>
    </source>
</evidence>
<gene>
    <name evidence="16" type="primary">murB</name>
    <name evidence="18" type="ORF">HNP82_000089</name>
</gene>
<evidence type="ECO:0000256" key="9">
    <source>
        <dbReference type="ARBA" id="ARBA00022857"/>
    </source>
</evidence>
<dbReference type="PANTHER" id="PTHR21071:SF4">
    <property type="entry name" value="UDP-N-ACETYLENOLPYRUVOYLGLUCOSAMINE REDUCTASE"/>
    <property type="match status" value="1"/>
</dbReference>
<comment type="function">
    <text evidence="2 16">Cell wall formation.</text>
</comment>
<dbReference type="NCBIfam" id="TIGR00179">
    <property type="entry name" value="murB"/>
    <property type="match status" value="1"/>
</dbReference>
<dbReference type="Gene3D" id="3.30.465.10">
    <property type="match status" value="1"/>
</dbReference>
<feature type="active site" evidence="16">
    <location>
        <position position="181"/>
    </location>
</feature>
<dbReference type="SUPFAM" id="SSF56194">
    <property type="entry name" value="Uridine diphospho-N-Acetylenolpyruvylglucosamine reductase, MurB, C-terminal domain"/>
    <property type="match status" value="1"/>
</dbReference>
<keyword evidence="13 16" id="KW-0131">Cell cycle</keyword>
<comment type="catalytic activity">
    <reaction evidence="15 16">
        <text>UDP-N-acetyl-alpha-D-muramate + NADP(+) = UDP-N-acetyl-3-O-(1-carboxyvinyl)-alpha-D-glucosamine + NADPH + H(+)</text>
        <dbReference type="Rhea" id="RHEA:12248"/>
        <dbReference type="ChEBI" id="CHEBI:15378"/>
        <dbReference type="ChEBI" id="CHEBI:57783"/>
        <dbReference type="ChEBI" id="CHEBI:58349"/>
        <dbReference type="ChEBI" id="CHEBI:68483"/>
        <dbReference type="ChEBI" id="CHEBI:70757"/>
        <dbReference type="EC" id="1.3.1.98"/>
    </reaction>
</comment>
<dbReference type="InterPro" id="IPR036635">
    <property type="entry name" value="MurB_C_sf"/>
</dbReference>
<dbReference type="GO" id="GO:0071949">
    <property type="term" value="F:FAD binding"/>
    <property type="evidence" value="ECO:0007669"/>
    <property type="project" value="InterPro"/>
</dbReference>
<dbReference type="Gene3D" id="3.30.43.10">
    <property type="entry name" value="Uridine Diphospho-n-acetylenolpyruvylglucosamine Reductase, domain 2"/>
    <property type="match status" value="1"/>
</dbReference>
<dbReference type="GO" id="GO:0009252">
    <property type="term" value="P:peptidoglycan biosynthetic process"/>
    <property type="evidence" value="ECO:0007669"/>
    <property type="project" value="UniProtKB-UniRule"/>
</dbReference>
<dbReference type="Pfam" id="PF01565">
    <property type="entry name" value="FAD_binding_4"/>
    <property type="match status" value="1"/>
</dbReference>
<dbReference type="Pfam" id="PF02873">
    <property type="entry name" value="MurB_C"/>
    <property type="match status" value="1"/>
</dbReference>
<reference evidence="18 19" key="1">
    <citation type="submission" date="2020-08" db="EMBL/GenBank/DDBJ databases">
        <title>Genomic Encyclopedia of Type Strains, Phase IV (KMG-IV): sequencing the most valuable type-strain genomes for metagenomic binning, comparative biology and taxonomic classification.</title>
        <authorList>
            <person name="Goeker M."/>
        </authorList>
    </citation>
    <scope>NUCLEOTIDE SEQUENCE [LARGE SCALE GENOMIC DNA]</scope>
    <source>
        <strain evidence="18 19">DSM 106146</strain>
    </source>
</reference>
<dbReference type="InterPro" id="IPR036318">
    <property type="entry name" value="FAD-bd_PCMH-like_sf"/>
</dbReference>
<dbReference type="RefSeq" id="WP_183770233.1">
    <property type="nucleotide sequence ID" value="NZ_JACHFW010000001.1"/>
</dbReference>
<comment type="pathway">
    <text evidence="4 16">Cell wall biogenesis; peptidoglycan biosynthesis.</text>
</comment>
<comment type="cofactor">
    <cofactor evidence="1 16">
        <name>FAD</name>
        <dbReference type="ChEBI" id="CHEBI:57692"/>
    </cofactor>
</comment>
<protein>
    <recommendedName>
        <fullName evidence="16">UDP-N-acetylenolpyruvoylglucosamine reductase</fullName>
        <ecNumber evidence="16">1.3.1.98</ecNumber>
    </recommendedName>
    <alternativeName>
        <fullName evidence="16">UDP-N-acetylmuramate dehydrogenase</fullName>
    </alternativeName>
</protein>
<dbReference type="GO" id="GO:0005829">
    <property type="term" value="C:cytosol"/>
    <property type="evidence" value="ECO:0007669"/>
    <property type="project" value="TreeGrafter"/>
</dbReference>
<organism evidence="18 19">
    <name type="scientific">Catenibacillus scindens</name>
    <dbReference type="NCBI Taxonomy" id="673271"/>
    <lineage>
        <taxon>Bacteria</taxon>
        <taxon>Bacillati</taxon>
        <taxon>Bacillota</taxon>
        <taxon>Clostridia</taxon>
        <taxon>Lachnospirales</taxon>
        <taxon>Lachnospiraceae</taxon>
        <taxon>Catenibacillus</taxon>
    </lineage>
</organism>
<dbReference type="GO" id="GO:0008762">
    <property type="term" value="F:UDP-N-acetylmuramate dehydrogenase activity"/>
    <property type="evidence" value="ECO:0007669"/>
    <property type="project" value="UniProtKB-UniRule"/>
</dbReference>
<dbReference type="InterPro" id="IPR011601">
    <property type="entry name" value="MurB_C"/>
</dbReference>
<comment type="similarity">
    <text evidence="16">Belongs to the MurB family.</text>
</comment>
<keyword evidence="19" id="KW-1185">Reference proteome</keyword>
<accession>A0A7W8H7D9</accession>
<evidence type="ECO:0000256" key="13">
    <source>
        <dbReference type="ARBA" id="ARBA00023306"/>
    </source>
</evidence>
<dbReference type="Proteomes" id="UP000543642">
    <property type="component" value="Unassembled WGS sequence"/>
</dbReference>
<feature type="domain" description="FAD-binding PCMH-type" evidence="17">
    <location>
        <begin position="31"/>
        <end position="221"/>
    </location>
</feature>
<dbReference type="InterPro" id="IPR006094">
    <property type="entry name" value="Oxid_FAD_bind_N"/>
</dbReference>
<comment type="caution">
    <text evidence="18">The sequence shown here is derived from an EMBL/GenBank/DDBJ whole genome shotgun (WGS) entry which is preliminary data.</text>
</comment>
<dbReference type="GO" id="GO:0051301">
    <property type="term" value="P:cell division"/>
    <property type="evidence" value="ECO:0007669"/>
    <property type="project" value="UniProtKB-KW"/>
</dbReference>
<dbReference type="NCBIfam" id="NF010480">
    <property type="entry name" value="PRK13905.1"/>
    <property type="match status" value="1"/>
</dbReference>
<comment type="subcellular location">
    <subcellularLocation>
        <location evidence="3 16">Cytoplasm</location>
    </subcellularLocation>
</comment>
<dbReference type="InterPro" id="IPR016167">
    <property type="entry name" value="FAD-bd_PCMH_sub1"/>
</dbReference>
<dbReference type="InterPro" id="IPR016166">
    <property type="entry name" value="FAD-bd_PCMH"/>
</dbReference>
<keyword evidence="7 16" id="KW-0285">Flavoprotein</keyword>
<sequence length="308" mass="33730">MTTEFINALTEIVGKGAVRFDEPMSLHTTFRIGGPADLFVIPPDEQSLVKAVECCKQWEIPWMIIGNGSNLLVGDKGIRGVVFQIFQTMDQVSFERLDGCQVRVQAGAGILLSRLSRLIAGEGLEGFEFASGIPGTFGGAVTMNAGAYGGEMGPLMDFVKVLTVRGELLFLKKEDLAMGYRTSIIQREQMIVLEASMLLCYGEPGDIKARIEDFSLRRREKQPLEYPSAGSTFKRPEGYFAGKLIQDAGLKGCRVGGAQVSEKHSGFVINTGSATAKDVLELIRYIQTVVQEKFNVCLEPEVRIVGEF</sequence>
<evidence type="ECO:0000256" key="15">
    <source>
        <dbReference type="ARBA" id="ARBA00048914"/>
    </source>
</evidence>
<evidence type="ECO:0000256" key="8">
    <source>
        <dbReference type="ARBA" id="ARBA00022827"/>
    </source>
</evidence>
<evidence type="ECO:0000256" key="14">
    <source>
        <dbReference type="ARBA" id="ARBA00023316"/>
    </source>
</evidence>
<dbReference type="PANTHER" id="PTHR21071">
    <property type="entry name" value="UDP-N-ACETYLENOLPYRUVOYLGLUCOSAMINE REDUCTASE"/>
    <property type="match status" value="1"/>
</dbReference>
<evidence type="ECO:0000256" key="1">
    <source>
        <dbReference type="ARBA" id="ARBA00001974"/>
    </source>
</evidence>
<keyword evidence="11 16" id="KW-0573">Peptidoglycan synthesis</keyword>
<keyword evidence="14 16" id="KW-0961">Cell wall biogenesis/degradation</keyword>
<evidence type="ECO:0000256" key="4">
    <source>
        <dbReference type="ARBA" id="ARBA00004752"/>
    </source>
</evidence>
<evidence type="ECO:0000256" key="12">
    <source>
        <dbReference type="ARBA" id="ARBA00023002"/>
    </source>
</evidence>
<dbReference type="EC" id="1.3.1.98" evidence="16"/>
<dbReference type="AlphaFoldDB" id="A0A7W8H7D9"/>
<feature type="active site" evidence="16">
    <location>
        <position position="301"/>
    </location>
</feature>
<dbReference type="GO" id="GO:0008360">
    <property type="term" value="P:regulation of cell shape"/>
    <property type="evidence" value="ECO:0007669"/>
    <property type="project" value="UniProtKB-KW"/>
</dbReference>
<evidence type="ECO:0000256" key="7">
    <source>
        <dbReference type="ARBA" id="ARBA00022630"/>
    </source>
</evidence>
<keyword evidence="5 16" id="KW-0963">Cytoplasm</keyword>
<evidence type="ECO:0000313" key="19">
    <source>
        <dbReference type="Proteomes" id="UP000543642"/>
    </source>
</evidence>
<keyword evidence="8 16" id="KW-0274">FAD</keyword>
<dbReference type="SUPFAM" id="SSF56176">
    <property type="entry name" value="FAD-binding/transporter-associated domain-like"/>
    <property type="match status" value="1"/>
</dbReference>
<proteinExistence type="inferred from homology"/>
<evidence type="ECO:0000256" key="3">
    <source>
        <dbReference type="ARBA" id="ARBA00004496"/>
    </source>
</evidence>
<evidence type="ECO:0000313" key="18">
    <source>
        <dbReference type="EMBL" id="MBB5262995.1"/>
    </source>
</evidence>
<keyword evidence="6 16" id="KW-0132">Cell division</keyword>
<evidence type="ECO:0000256" key="6">
    <source>
        <dbReference type="ARBA" id="ARBA00022618"/>
    </source>
</evidence>
<evidence type="ECO:0000256" key="10">
    <source>
        <dbReference type="ARBA" id="ARBA00022960"/>
    </source>
</evidence>
<dbReference type="PROSITE" id="PS51387">
    <property type="entry name" value="FAD_PCMH"/>
    <property type="match status" value="1"/>
</dbReference>
<keyword evidence="10 16" id="KW-0133">Cell shape</keyword>
<dbReference type="EMBL" id="JACHFW010000001">
    <property type="protein sequence ID" value="MBB5262995.1"/>
    <property type="molecule type" value="Genomic_DNA"/>
</dbReference>
<evidence type="ECO:0000256" key="5">
    <source>
        <dbReference type="ARBA" id="ARBA00022490"/>
    </source>
</evidence>
<keyword evidence="9 16" id="KW-0521">NADP</keyword>
<dbReference type="InterPro" id="IPR016169">
    <property type="entry name" value="FAD-bd_PCMH_sub2"/>
</dbReference>
<dbReference type="Gene3D" id="3.90.78.10">
    <property type="entry name" value="UDP-N-acetylenolpyruvoylglucosamine reductase, C-terminal domain"/>
    <property type="match status" value="1"/>
</dbReference>
<dbReference type="InterPro" id="IPR003170">
    <property type="entry name" value="MurB"/>
</dbReference>